<accession>A0ACC0VF25</accession>
<comment type="caution">
    <text evidence="1">The sequence shown here is derived from an EMBL/GenBank/DDBJ whole genome shotgun (WGS) entry which is preliminary data.</text>
</comment>
<dbReference type="EMBL" id="CM047940">
    <property type="protein sequence ID" value="KAI9905019.1"/>
    <property type="molecule type" value="Genomic_DNA"/>
</dbReference>
<gene>
    <name evidence="1" type="ORF">N3K66_001548</name>
</gene>
<evidence type="ECO:0000313" key="1">
    <source>
        <dbReference type="EMBL" id="KAI9905019.1"/>
    </source>
</evidence>
<organism evidence="1 2">
    <name type="scientific">Trichothecium roseum</name>
    <dbReference type="NCBI Taxonomy" id="47278"/>
    <lineage>
        <taxon>Eukaryota</taxon>
        <taxon>Fungi</taxon>
        <taxon>Dikarya</taxon>
        <taxon>Ascomycota</taxon>
        <taxon>Pezizomycotina</taxon>
        <taxon>Sordariomycetes</taxon>
        <taxon>Hypocreomycetidae</taxon>
        <taxon>Hypocreales</taxon>
        <taxon>Hypocreales incertae sedis</taxon>
        <taxon>Trichothecium</taxon>
    </lineage>
</organism>
<reference evidence="1" key="1">
    <citation type="submission" date="2022-10" db="EMBL/GenBank/DDBJ databases">
        <title>Complete Genome of Trichothecium roseum strain YXFP-22015, a Plant Pathogen Isolated from Citrus.</title>
        <authorList>
            <person name="Wang Y."/>
            <person name="Zhu L."/>
        </authorList>
    </citation>
    <scope>NUCLEOTIDE SEQUENCE</scope>
    <source>
        <strain evidence="1">YXFP-22015</strain>
    </source>
</reference>
<dbReference type="Proteomes" id="UP001163324">
    <property type="component" value="Chromosome 1"/>
</dbReference>
<sequence>MKSAVAILSFTSLAAAWCNYGTALHPRHANLARRAAGEFGYDELEGPLNWHGLDAANSACASGTNQSPINVHPGTTPTAGGSSINFTADNAPAGAEFENLGHGVQAYATGSINVGGTAYALQQFHFHTPSEHRIGSEYYPGEVHFVFQAPDNSISVVGIPLEVAGSGDATSPLITAVLGSVGQIPTTGDVTTTGALDFSEIAEHVASTQLYQYSGSLTTPPCDEEVAWNLVSQPLFIDVATFREVKSIVKFNSRYTQNNPGQVNLLVNARSH</sequence>
<evidence type="ECO:0000313" key="2">
    <source>
        <dbReference type="Proteomes" id="UP001163324"/>
    </source>
</evidence>
<protein>
    <submittedName>
        <fullName evidence="1">Uncharacterized protein</fullName>
    </submittedName>
</protein>
<name>A0ACC0VF25_9HYPO</name>
<proteinExistence type="predicted"/>
<keyword evidence="2" id="KW-1185">Reference proteome</keyword>